<dbReference type="PANTHER" id="PTHR22734:SF3">
    <property type="entry name" value="RIBOSOME PRODUCTION FACTOR 1"/>
    <property type="match status" value="1"/>
</dbReference>
<feature type="compositionally biased region" description="Basic and acidic residues" evidence="1">
    <location>
        <begin position="34"/>
        <end position="48"/>
    </location>
</feature>
<dbReference type="PANTHER" id="PTHR22734">
    <property type="entry name" value="U3 SMALL NUCLEOLAR RIBONUCLEOPROTEIN PROTEIN IMP4"/>
    <property type="match status" value="1"/>
</dbReference>
<evidence type="ECO:0000259" key="2">
    <source>
        <dbReference type="PROSITE" id="PS50833"/>
    </source>
</evidence>
<dbReference type="Pfam" id="PF04427">
    <property type="entry name" value="Brix"/>
    <property type="match status" value="1"/>
</dbReference>
<dbReference type="GO" id="GO:0030687">
    <property type="term" value="C:preribosome, large subunit precursor"/>
    <property type="evidence" value="ECO:0007669"/>
    <property type="project" value="TreeGrafter"/>
</dbReference>
<gene>
    <name evidence="3" type="ORF">AKO1_009504</name>
</gene>
<proteinExistence type="predicted"/>
<dbReference type="GO" id="GO:0005730">
    <property type="term" value="C:nucleolus"/>
    <property type="evidence" value="ECO:0007669"/>
    <property type="project" value="TreeGrafter"/>
</dbReference>
<evidence type="ECO:0000256" key="1">
    <source>
        <dbReference type="SAM" id="MobiDB-lite"/>
    </source>
</evidence>
<dbReference type="Gene3D" id="3.40.50.10480">
    <property type="entry name" value="Probable brix-domain ribosomal biogenesis protein"/>
    <property type="match status" value="1"/>
</dbReference>
<dbReference type="EMBL" id="JAOPGA020001688">
    <property type="protein sequence ID" value="KAL0490500.1"/>
    <property type="molecule type" value="Genomic_DNA"/>
</dbReference>
<dbReference type="GO" id="GO:0042134">
    <property type="term" value="F:rRNA primary transcript binding"/>
    <property type="evidence" value="ECO:0007669"/>
    <property type="project" value="InterPro"/>
</dbReference>
<dbReference type="Proteomes" id="UP001431209">
    <property type="component" value="Unassembled WGS sequence"/>
</dbReference>
<dbReference type="SUPFAM" id="SSF52954">
    <property type="entry name" value="Class II aaRS ABD-related"/>
    <property type="match status" value="1"/>
</dbReference>
<feature type="compositionally biased region" description="Basic residues" evidence="1">
    <location>
        <begin position="64"/>
        <end position="75"/>
    </location>
</feature>
<feature type="compositionally biased region" description="Polar residues" evidence="1">
    <location>
        <begin position="1"/>
        <end position="10"/>
    </location>
</feature>
<comment type="caution">
    <text evidence="3">The sequence shown here is derived from an EMBL/GenBank/DDBJ whole genome shotgun (WGS) entry which is preliminary data.</text>
</comment>
<dbReference type="PROSITE" id="PS50833">
    <property type="entry name" value="BRIX"/>
    <property type="match status" value="1"/>
</dbReference>
<name>A0AAW2ZNY6_9EUKA</name>
<organism evidence="3 4">
    <name type="scientific">Acrasis kona</name>
    <dbReference type="NCBI Taxonomy" id="1008807"/>
    <lineage>
        <taxon>Eukaryota</taxon>
        <taxon>Discoba</taxon>
        <taxon>Heterolobosea</taxon>
        <taxon>Tetramitia</taxon>
        <taxon>Eutetramitia</taxon>
        <taxon>Acrasidae</taxon>
        <taxon>Acrasis</taxon>
    </lineage>
</organism>
<dbReference type="AlphaFoldDB" id="A0AAW2ZNY6"/>
<feature type="region of interest" description="Disordered" evidence="1">
    <location>
        <begin position="1"/>
        <end position="94"/>
    </location>
</feature>
<dbReference type="GO" id="GO:0000470">
    <property type="term" value="P:maturation of LSU-rRNA"/>
    <property type="evidence" value="ECO:0007669"/>
    <property type="project" value="TreeGrafter"/>
</dbReference>
<feature type="domain" description="Brix" evidence="2">
    <location>
        <begin position="133"/>
        <end position="316"/>
    </location>
</feature>
<dbReference type="InterPro" id="IPR044281">
    <property type="entry name" value="IMP4/RPF1"/>
</dbReference>
<evidence type="ECO:0000313" key="4">
    <source>
        <dbReference type="Proteomes" id="UP001431209"/>
    </source>
</evidence>
<dbReference type="SMART" id="SM00879">
    <property type="entry name" value="Brix"/>
    <property type="match status" value="1"/>
</dbReference>
<dbReference type="InterPro" id="IPR007109">
    <property type="entry name" value="Brix"/>
</dbReference>
<protein>
    <submittedName>
        <fullName evidence="3">Brix domain-containing protein</fullName>
    </submittedName>
</protein>
<dbReference type="GO" id="GO:0000460">
    <property type="term" value="P:maturation of 5.8S rRNA"/>
    <property type="evidence" value="ECO:0007669"/>
    <property type="project" value="TreeGrafter"/>
</dbReference>
<accession>A0AAW2ZNY6</accession>
<reference evidence="3 4" key="1">
    <citation type="submission" date="2024-03" db="EMBL/GenBank/DDBJ databases">
        <title>The Acrasis kona genome and developmental transcriptomes reveal deep origins of eukaryotic multicellular pathways.</title>
        <authorList>
            <person name="Sheikh S."/>
            <person name="Fu C.-J."/>
            <person name="Brown M.W."/>
            <person name="Baldauf S.L."/>
        </authorList>
    </citation>
    <scope>NUCLEOTIDE SEQUENCE [LARGE SCALE GENOMIC DNA]</scope>
    <source>
        <strain evidence="3 4">ATCC MYA-3509</strain>
    </source>
</reference>
<sequence length="339" mass="40249">MPPSNGSSRPSFMKKSDATARGRNPNRKPNLVKESSHLLKIDSKSIENKHKKREVIKKQEKLKKILKNQARKQRRKDGVPAQAPITQEDKREKDDAIVKDEHVEEIKEEEEYDEFAEYFKSDVPPKVLITTAWDAMLNKAKVPGRTTRWFIKELLECVPNSSFFTRRKYYLKQIIEFCKKKDFTDILVVGERNSKPYSMIMIHLPDGPTATFRLSTTRTSKYISNRAKSSTYYPELILNNFTTRLGYRMARMFSAIFPQKPEFTGRRVVTLHCQRDFLFFRHHRYEFEDHLKSVRIQEIGPQVTFRLKSLQLGTFDTQFGEYEWFHRKELDTSRRRFFM</sequence>
<keyword evidence="4" id="KW-1185">Reference proteome</keyword>
<evidence type="ECO:0000313" key="3">
    <source>
        <dbReference type="EMBL" id="KAL0490500.1"/>
    </source>
</evidence>